<dbReference type="RefSeq" id="XP_014179819.1">
    <property type="nucleotide sequence ID" value="XM_014324344.1"/>
</dbReference>
<dbReference type="GeneID" id="25984785"/>
<feature type="region of interest" description="Disordered" evidence="1">
    <location>
        <begin position="1"/>
        <end position="32"/>
    </location>
</feature>
<evidence type="ECO:0000313" key="2">
    <source>
        <dbReference type="EMBL" id="EJT49642.1"/>
    </source>
</evidence>
<comment type="caution">
    <text evidence="2">The sequence shown here is derived from an EMBL/GenBank/DDBJ whole genome shotgun (WGS) entry which is preliminary data.</text>
</comment>
<reference evidence="2 3" key="1">
    <citation type="journal article" date="2012" name="Eukaryot. Cell">
        <title>Draft genome sequence of CBS 2479, the standard type strain of Trichosporon asahii.</title>
        <authorList>
            <person name="Yang R.Y."/>
            <person name="Li H.T."/>
            <person name="Zhu H."/>
            <person name="Zhou G.P."/>
            <person name="Wang M."/>
            <person name="Wang L."/>
        </authorList>
    </citation>
    <scope>NUCLEOTIDE SEQUENCE [LARGE SCALE GENOMIC DNA]</scope>
    <source>
        <strain evidence="3">ATCC 90039 / CBS 2479 / JCM 2466 / KCTC 7840 / NCYC 2677 / UAMH 7654</strain>
    </source>
</reference>
<evidence type="ECO:0000256" key="1">
    <source>
        <dbReference type="SAM" id="MobiDB-lite"/>
    </source>
</evidence>
<dbReference type="KEGG" id="tasa:A1Q1_01271"/>
<dbReference type="EMBL" id="ALBS01000165">
    <property type="protein sequence ID" value="EJT49642.1"/>
    <property type="molecule type" value="Genomic_DNA"/>
</dbReference>
<protein>
    <submittedName>
        <fullName evidence="2">Uncharacterized protein</fullName>
    </submittedName>
</protein>
<proteinExistence type="predicted"/>
<organism evidence="2 3">
    <name type="scientific">Trichosporon asahii var. asahii (strain ATCC 90039 / CBS 2479 / JCM 2466 / KCTC 7840 / NBRC 103889/ NCYC 2677 / UAMH 7654)</name>
    <name type="common">Yeast</name>
    <dbReference type="NCBI Taxonomy" id="1186058"/>
    <lineage>
        <taxon>Eukaryota</taxon>
        <taxon>Fungi</taxon>
        <taxon>Dikarya</taxon>
        <taxon>Basidiomycota</taxon>
        <taxon>Agaricomycotina</taxon>
        <taxon>Tremellomycetes</taxon>
        <taxon>Trichosporonales</taxon>
        <taxon>Trichosporonaceae</taxon>
        <taxon>Trichosporon</taxon>
    </lineage>
</organism>
<dbReference type="HOGENOM" id="CLU_419774_0_0_1"/>
<sequence length="622" mass="65840">MAAAQEAPAADATAAPAPAATAPTAASSSNTSTIQANTTVLSTLHNLLRAHVAAHPSPTLPYLHPYAPLPASAWKGKAKAELLSQPQQADALQAIRETMEGAKAVLAKRENDRLRLTRAMKEVVNHETALLPLGTTLSSLPPARRIPLSPKGTSDLLHALAKRVGLQCFAEDAGGQKTTLTLAGERFVVDVDIETDSDGKVMIHKLTATHITPGGETGKSEWIEGVMRKAVDQHTSLWNSRQGNDDKLRASGRTIECLLGELKMLDDLAVRDKTGIDYFAELETLTAAVGEKLKGTDEKVRIYPDPNQGIFPSFRLFDGGVNGNPTLRLRPTLQGESVSLPPSPESQVAPDGAAAAGSAMEVDQQHPTGICKGSWVTEAVDEYPEPCSSGKGIVVRRTWAIPGPEDGESKAWSASVKAEGAVEALGMAAMPIFPYNTDFVHPTESLKQHWSMGHPGPEGFVVGRIAVPGTWEAVGSVCSALRVQAVLNELINAAFPPSKLKDQAEQQADDAAGSAEGDDAEMVDISELEGARSDIPVSAMLFQQSMRVSMPLSEDADGALLLEIQATPEPPYVSVSWRVDDGVTVDDATRGRLDDALTATKSMGPADLIGIVRDVAKALTPA</sequence>
<dbReference type="OrthoDB" id="2564972at2759"/>
<evidence type="ECO:0000313" key="3">
    <source>
        <dbReference type="Proteomes" id="UP000002748"/>
    </source>
</evidence>
<name>J6F358_TRIAS</name>
<gene>
    <name evidence="2" type="ORF">A1Q1_01271</name>
</gene>
<dbReference type="VEuPathDB" id="FungiDB:A1Q1_01271"/>
<dbReference type="Proteomes" id="UP000002748">
    <property type="component" value="Unassembled WGS sequence"/>
</dbReference>
<dbReference type="AlphaFoldDB" id="J6F358"/>
<accession>J6F358</accession>